<reference evidence="4 5" key="1">
    <citation type="submission" date="2018-10" db="EMBL/GenBank/DDBJ databases">
        <title>A high-quality apple genome assembly.</title>
        <authorList>
            <person name="Hu J."/>
        </authorList>
    </citation>
    <scope>NUCLEOTIDE SEQUENCE [LARGE SCALE GENOMIC DNA]</scope>
    <source>
        <strain evidence="5">cv. HFTH1</strain>
        <tissue evidence="4">Young leaf</tissue>
    </source>
</reference>
<dbReference type="EMBL" id="RDQH01000341">
    <property type="protein sequence ID" value="RXH75437.1"/>
    <property type="molecule type" value="Genomic_DNA"/>
</dbReference>
<protein>
    <recommendedName>
        <fullName evidence="3">Non-haem dioxygenase N-terminal domain-containing protein</fullName>
    </recommendedName>
</protein>
<comment type="caution">
    <text evidence="4">The sequence shown here is derived from an EMBL/GenBank/DDBJ whole genome shotgun (WGS) entry which is preliminary data.</text>
</comment>
<dbReference type="AlphaFoldDB" id="A0A498I0P1"/>
<dbReference type="SUPFAM" id="SSF51197">
    <property type="entry name" value="Clavaminate synthase-like"/>
    <property type="match status" value="2"/>
</dbReference>
<dbReference type="InterPro" id="IPR050231">
    <property type="entry name" value="Iron_ascorbate_oxido_reductase"/>
</dbReference>
<dbReference type="InterPro" id="IPR027443">
    <property type="entry name" value="IPNS-like_sf"/>
</dbReference>
<dbReference type="PANTHER" id="PTHR47990">
    <property type="entry name" value="2-OXOGLUTARATE (2OG) AND FE(II)-DEPENDENT OXYGENASE SUPERFAMILY PROTEIN-RELATED"/>
    <property type="match status" value="1"/>
</dbReference>
<name>A0A498I0P1_MALDO</name>
<keyword evidence="5" id="KW-1185">Reference proteome</keyword>
<keyword evidence="2" id="KW-0408">Iron</keyword>
<dbReference type="Pfam" id="PF14226">
    <property type="entry name" value="DIOX_N"/>
    <property type="match status" value="1"/>
</dbReference>
<accession>A0A498I0P1</accession>
<proteinExistence type="predicted"/>
<gene>
    <name evidence="4" type="ORF">DVH24_030158</name>
</gene>
<keyword evidence="1" id="KW-0479">Metal-binding</keyword>
<evidence type="ECO:0000256" key="2">
    <source>
        <dbReference type="ARBA" id="ARBA00023004"/>
    </source>
</evidence>
<dbReference type="GO" id="GO:0046872">
    <property type="term" value="F:metal ion binding"/>
    <property type="evidence" value="ECO:0007669"/>
    <property type="project" value="UniProtKB-KW"/>
</dbReference>
<dbReference type="Proteomes" id="UP000290289">
    <property type="component" value="Chromosome 15"/>
</dbReference>
<dbReference type="Gene3D" id="2.60.120.330">
    <property type="entry name" value="B-lactam Antibiotic, Isopenicillin N Synthase, Chain"/>
    <property type="match status" value="3"/>
</dbReference>
<evidence type="ECO:0000259" key="3">
    <source>
        <dbReference type="Pfam" id="PF14226"/>
    </source>
</evidence>
<sequence length="383" mass="43198">MGPCVEDCGCFQATYHGVPLGLHNDMFSVIKGLFDLPVETKCQKNSDPSYVSQYSFLHLYKSLGVDYATTPEGGEKFTNMMWPAGNDEFCEKAYTFSNLVAELTKLVTKMRGFTNLTWRQQITCSDVFSIMNRRRMKQTWDYSSHGQDLHIHSSPKGGEWFGSENKGWSVICAEPSPTSFIVMAGDAFMQVVMKQKKTRLSMGLFSFLNGTVQVPEELIDDKHPLSYKPFDHVSYLHFVETPEAMQSECAIKIYRGAKLPVVDLTNAENLKPGTEAWRSTCKQVQQAFEDCGCFEATYHGVPLDLHNAKFSASKVETKCQKTSDKPNHSYIGQISSLPLYESLGVDYTTTLEGVENFTNMMWPAGNDEFREKVYTFKSAGRVD</sequence>
<evidence type="ECO:0000313" key="5">
    <source>
        <dbReference type="Proteomes" id="UP000290289"/>
    </source>
</evidence>
<feature type="domain" description="Non-haem dioxygenase N-terminal" evidence="3">
    <location>
        <begin position="6"/>
        <end position="50"/>
    </location>
</feature>
<evidence type="ECO:0000313" key="4">
    <source>
        <dbReference type="EMBL" id="RXH75437.1"/>
    </source>
</evidence>
<dbReference type="InterPro" id="IPR026992">
    <property type="entry name" value="DIOX_N"/>
</dbReference>
<evidence type="ECO:0000256" key="1">
    <source>
        <dbReference type="ARBA" id="ARBA00022723"/>
    </source>
</evidence>
<organism evidence="4 5">
    <name type="scientific">Malus domestica</name>
    <name type="common">Apple</name>
    <name type="synonym">Pyrus malus</name>
    <dbReference type="NCBI Taxonomy" id="3750"/>
    <lineage>
        <taxon>Eukaryota</taxon>
        <taxon>Viridiplantae</taxon>
        <taxon>Streptophyta</taxon>
        <taxon>Embryophyta</taxon>
        <taxon>Tracheophyta</taxon>
        <taxon>Spermatophyta</taxon>
        <taxon>Magnoliopsida</taxon>
        <taxon>eudicotyledons</taxon>
        <taxon>Gunneridae</taxon>
        <taxon>Pentapetalae</taxon>
        <taxon>rosids</taxon>
        <taxon>fabids</taxon>
        <taxon>Rosales</taxon>
        <taxon>Rosaceae</taxon>
        <taxon>Amygdaloideae</taxon>
        <taxon>Maleae</taxon>
        <taxon>Malus</taxon>
    </lineage>
</organism>